<evidence type="ECO:0000256" key="3">
    <source>
        <dbReference type="ARBA" id="ARBA00023163"/>
    </source>
</evidence>
<protein>
    <submittedName>
        <fullName evidence="5">Response regulator transcription factor</fullName>
    </submittedName>
</protein>
<keyword evidence="1" id="KW-0805">Transcription regulation</keyword>
<dbReference type="InterPro" id="IPR039420">
    <property type="entry name" value="WalR-like"/>
</dbReference>
<dbReference type="PANTHER" id="PTHR43214:SF24">
    <property type="entry name" value="TRANSCRIPTIONAL REGULATORY PROTEIN NARL-RELATED"/>
    <property type="match status" value="1"/>
</dbReference>
<dbReference type="InterPro" id="IPR000792">
    <property type="entry name" value="Tscrpt_reg_LuxR_C"/>
</dbReference>
<reference evidence="5 6" key="1">
    <citation type="submission" date="2021-10" db="EMBL/GenBank/DDBJ databases">
        <title>Streptomyces gossypii sp. nov., isolated from soil collected from cotton field.</title>
        <authorList>
            <person name="Ge X."/>
            <person name="Chen X."/>
            <person name="Liu W."/>
        </authorList>
    </citation>
    <scope>NUCLEOTIDE SEQUENCE [LARGE SCALE GENOMIC DNA]</scope>
    <source>
        <strain evidence="5 6">N2-109</strain>
    </source>
</reference>
<gene>
    <name evidence="5" type="ORF">LHJ74_25845</name>
</gene>
<organism evidence="5 6">
    <name type="scientific">Streptomyces gossypii</name>
    <dbReference type="NCBI Taxonomy" id="2883101"/>
    <lineage>
        <taxon>Bacteria</taxon>
        <taxon>Bacillati</taxon>
        <taxon>Actinomycetota</taxon>
        <taxon>Actinomycetes</taxon>
        <taxon>Kitasatosporales</taxon>
        <taxon>Streptomycetaceae</taxon>
        <taxon>Streptomyces</taxon>
    </lineage>
</organism>
<dbReference type="InterPro" id="IPR016032">
    <property type="entry name" value="Sig_transdc_resp-reg_C-effctor"/>
</dbReference>
<dbReference type="SUPFAM" id="SSF46894">
    <property type="entry name" value="C-terminal effector domain of the bipartite response regulators"/>
    <property type="match status" value="1"/>
</dbReference>
<dbReference type="PROSITE" id="PS50043">
    <property type="entry name" value="HTH_LUXR_2"/>
    <property type="match status" value="1"/>
</dbReference>
<evidence type="ECO:0000256" key="2">
    <source>
        <dbReference type="ARBA" id="ARBA00023125"/>
    </source>
</evidence>
<evidence type="ECO:0000256" key="1">
    <source>
        <dbReference type="ARBA" id="ARBA00023015"/>
    </source>
</evidence>
<dbReference type="CDD" id="cd06170">
    <property type="entry name" value="LuxR_C_like"/>
    <property type="match status" value="1"/>
</dbReference>
<keyword evidence="6" id="KW-1185">Reference proteome</keyword>
<proteinExistence type="predicted"/>
<dbReference type="Gene3D" id="3.40.50.2300">
    <property type="match status" value="1"/>
</dbReference>
<feature type="domain" description="HTH luxR-type" evidence="4">
    <location>
        <begin position="103"/>
        <end position="168"/>
    </location>
</feature>
<sequence length="170" mass="17953">MAEFPVDVVVLDAVFAHLLGEIARSRSGRLPATVVYGVAETTPEGLAALIRANVTCLVHHDAPQSDLLHAVHAAATGEGFASQALTGPLLEAVRRRGQCERAELPIAAQLTEREREVVQVLCQGLSNRAIADALSLSEKTVKFHVSNVLAKAGLRSRAQLIASSGMLSVS</sequence>
<keyword evidence="2" id="KW-0238">DNA-binding</keyword>
<evidence type="ECO:0000313" key="6">
    <source>
        <dbReference type="Proteomes" id="UP001156389"/>
    </source>
</evidence>
<accession>A0ABT2JZE7</accession>
<dbReference type="RefSeq" id="WP_260220645.1">
    <property type="nucleotide sequence ID" value="NZ_JAJAGO010000013.1"/>
</dbReference>
<dbReference type="PROSITE" id="PS00622">
    <property type="entry name" value="HTH_LUXR_1"/>
    <property type="match status" value="1"/>
</dbReference>
<evidence type="ECO:0000313" key="5">
    <source>
        <dbReference type="EMBL" id="MCT2593286.1"/>
    </source>
</evidence>
<dbReference type="Proteomes" id="UP001156389">
    <property type="component" value="Unassembled WGS sequence"/>
</dbReference>
<dbReference type="PANTHER" id="PTHR43214">
    <property type="entry name" value="TWO-COMPONENT RESPONSE REGULATOR"/>
    <property type="match status" value="1"/>
</dbReference>
<dbReference type="PRINTS" id="PR00038">
    <property type="entry name" value="HTHLUXR"/>
</dbReference>
<comment type="caution">
    <text evidence="5">The sequence shown here is derived from an EMBL/GenBank/DDBJ whole genome shotgun (WGS) entry which is preliminary data.</text>
</comment>
<dbReference type="Pfam" id="PF00196">
    <property type="entry name" value="GerE"/>
    <property type="match status" value="1"/>
</dbReference>
<dbReference type="SMART" id="SM00421">
    <property type="entry name" value="HTH_LUXR"/>
    <property type="match status" value="1"/>
</dbReference>
<name>A0ABT2JZE7_9ACTN</name>
<evidence type="ECO:0000259" key="4">
    <source>
        <dbReference type="PROSITE" id="PS50043"/>
    </source>
</evidence>
<keyword evidence="3" id="KW-0804">Transcription</keyword>
<dbReference type="EMBL" id="JAJAGO010000013">
    <property type="protein sequence ID" value="MCT2593286.1"/>
    <property type="molecule type" value="Genomic_DNA"/>
</dbReference>